<dbReference type="PANTHER" id="PTHR45664:SF13">
    <property type="entry name" value="HOMEOBOX PROTEIN HOX-A3"/>
    <property type="match status" value="1"/>
</dbReference>
<dbReference type="GO" id="GO:0005634">
    <property type="term" value="C:nucleus"/>
    <property type="evidence" value="ECO:0007669"/>
    <property type="project" value="UniProtKB-SubCell"/>
</dbReference>
<reference evidence="14" key="2">
    <citation type="submission" date="2025-08" db="UniProtKB">
        <authorList>
            <consortium name="Ensembl"/>
        </authorList>
    </citation>
    <scope>IDENTIFICATION</scope>
</reference>
<feature type="region of interest" description="Disordered" evidence="12">
    <location>
        <begin position="214"/>
        <end position="238"/>
    </location>
</feature>
<keyword evidence="6 10" id="KW-0238">DNA-binding</keyword>
<dbReference type="InterPro" id="IPR025281">
    <property type="entry name" value="DUF4074"/>
</dbReference>
<evidence type="ECO:0000256" key="6">
    <source>
        <dbReference type="ARBA" id="ARBA00023125"/>
    </source>
</evidence>
<evidence type="ECO:0000259" key="13">
    <source>
        <dbReference type="PROSITE" id="PS50071"/>
    </source>
</evidence>
<sequence>MTMSSYLINSNYIEPSFPPCDEYQQSGYIPNPGDYYERPKDTGFPHHDEPSYPRSNYTESGYDYGNVPATGLDDFGDGHHAQPQPVPQSHGPRLTAAPDGGAGANASKDCSLAGEVYPGVAKGKEPVVYPWMKKVHVNTVESCPGDKSPPGSAASKRARTAYTSAQLVELEKEFHFNRYLCRPRRVEMANLLNLTERQIKIWFQNRRMKYKKDQKGVGMMPSPGGQSPRSPVGPTSGGGGGYLNSMHSLVNSVPYESHSPTSYNKPHQNAYGMATSYPPPLNNSLNNCPPSQKRYPGTDSATPEYDAHPLQGNGNYGTHMQGSPVYVGGGYIDSMPNSGASVFGLTHLPHPPSANMEYNGAITMGNSQHHGVCDPTPTYTDLTSHYSQGRIQEAPKLTHL</sequence>
<dbReference type="PROSITE" id="PS50071">
    <property type="entry name" value="HOMEOBOX_2"/>
    <property type="match status" value="1"/>
</dbReference>
<evidence type="ECO:0000256" key="9">
    <source>
        <dbReference type="ARBA" id="ARBA00023242"/>
    </source>
</evidence>
<keyword evidence="7 10" id="KW-0371">Homeobox</keyword>
<dbReference type="GO" id="GO:0048704">
    <property type="term" value="P:embryonic skeletal system morphogenesis"/>
    <property type="evidence" value="ECO:0007669"/>
    <property type="project" value="TreeGrafter"/>
</dbReference>
<dbReference type="InterPro" id="IPR001827">
    <property type="entry name" value="Homeobox_Antennapedia_CS"/>
</dbReference>
<dbReference type="AlphaFoldDB" id="A0A3Q1BQ53"/>
<evidence type="ECO:0000256" key="3">
    <source>
        <dbReference type="ARBA" id="ARBA00009107"/>
    </source>
</evidence>
<dbReference type="GO" id="GO:0000981">
    <property type="term" value="F:DNA-binding transcription factor activity, RNA polymerase II-specific"/>
    <property type="evidence" value="ECO:0007669"/>
    <property type="project" value="InterPro"/>
</dbReference>
<feature type="DNA-binding region" description="Homeobox" evidence="10">
    <location>
        <begin position="155"/>
        <end position="214"/>
    </location>
</feature>
<dbReference type="PANTHER" id="PTHR45664">
    <property type="entry name" value="PROTEIN ZERKNUELLT 1-RELATED"/>
    <property type="match status" value="1"/>
</dbReference>
<evidence type="ECO:0000256" key="12">
    <source>
        <dbReference type="SAM" id="MobiDB-lite"/>
    </source>
</evidence>
<evidence type="ECO:0000256" key="8">
    <source>
        <dbReference type="ARBA" id="ARBA00023163"/>
    </source>
</evidence>
<evidence type="ECO:0000256" key="11">
    <source>
        <dbReference type="RuleBase" id="RU000682"/>
    </source>
</evidence>
<dbReference type="SUPFAM" id="SSF46689">
    <property type="entry name" value="Homeodomain-like"/>
    <property type="match status" value="1"/>
</dbReference>
<dbReference type="Gene3D" id="1.10.10.60">
    <property type="entry name" value="Homeodomain-like"/>
    <property type="match status" value="1"/>
</dbReference>
<feature type="region of interest" description="Disordered" evidence="12">
    <location>
        <begin position="23"/>
        <end position="107"/>
    </location>
</feature>
<keyword evidence="15" id="KW-1185">Reference proteome</keyword>
<dbReference type="PROSITE" id="PS00027">
    <property type="entry name" value="HOMEOBOX_1"/>
    <property type="match status" value="1"/>
</dbReference>
<proteinExistence type="inferred from homology"/>
<protein>
    <recommendedName>
        <fullName evidence="13">Homeobox domain-containing protein</fullName>
    </recommendedName>
</protein>
<dbReference type="GO" id="GO:0000978">
    <property type="term" value="F:RNA polymerase II cis-regulatory region sequence-specific DNA binding"/>
    <property type="evidence" value="ECO:0007669"/>
    <property type="project" value="TreeGrafter"/>
</dbReference>
<accession>A0A3Q1BQ53</accession>
<dbReference type="InterPro" id="IPR001356">
    <property type="entry name" value="HD"/>
</dbReference>
<comment type="function">
    <text evidence="1">Sequence-specific transcription factor which is part of a developmental regulatory system that provides cells with specific positional identities on the anterior-posterior axis.</text>
</comment>
<organism evidence="14 15">
    <name type="scientific">Amphiprion ocellaris</name>
    <name type="common">Clown anemonefish</name>
    <dbReference type="NCBI Taxonomy" id="80972"/>
    <lineage>
        <taxon>Eukaryota</taxon>
        <taxon>Metazoa</taxon>
        <taxon>Chordata</taxon>
        <taxon>Craniata</taxon>
        <taxon>Vertebrata</taxon>
        <taxon>Euteleostomi</taxon>
        <taxon>Actinopterygii</taxon>
        <taxon>Neopterygii</taxon>
        <taxon>Teleostei</taxon>
        <taxon>Neoteleostei</taxon>
        <taxon>Acanthomorphata</taxon>
        <taxon>Ovalentaria</taxon>
        <taxon>Pomacentridae</taxon>
        <taxon>Amphiprion</taxon>
    </lineage>
</organism>
<comment type="subcellular location">
    <subcellularLocation>
        <location evidence="2 10 11">Nucleus</location>
    </subcellularLocation>
</comment>
<dbReference type="Ensembl" id="ENSAOCT00000024425.2">
    <property type="protein sequence ID" value="ENSAOCP00000015693.2"/>
    <property type="gene ID" value="ENSAOCG00000020502.2"/>
</dbReference>
<evidence type="ECO:0000313" key="14">
    <source>
        <dbReference type="Ensembl" id="ENSAOCP00000015693.2"/>
    </source>
</evidence>
<evidence type="ECO:0000256" key="10">
    <source>
        <dbReference type="PROSITE-ProRule" id="PRU00108"/>
    </source>
</evidence>
<dbReference type="InterPro" id="IPR020479">
    <property type="entry name" value="HD_metazoa"/>
</dbReference>
<dbReference type="GeneTree" id="ENSGT00940000159522"/>
<dbReference type="Pfam" id="PF00046">
    <property type="entry name" value="Homeodomain"/>
    <property type="match status" value="1"/>
</dbReference>
<feature type="domain" description="Homeobox" evidence="13">
    <location>
        <begin position="153"/>
        <end position="213"/>
    </location>
</feature>
<evidence type="ECO:0000256" key="5">
    <source>
        <dbReference type="ARBA" id="ARBA00023015"/>
    </source>
</evidence>
<keyword evidence="4" id="KW-0217">Developmental protein</keyword>
<dbReference type="InterPro" id="IPR017970">
    <property type="entry name" value="Homeobox_CS"/>
</dbReference>
<keyword evidence="9 10" id="KW-0539">Nucleus</keyword>
<keyword evidence="5" id="KW-0805">Transcription regulation</keyword>
<comment type="similarity">
    <text evidence="3">Belongs to the Antp homeobox family.</text>
</comment>
<reference evidence="14" key="3">
    <citation type="submission" date="2025-09" db="UniProtKB">
        <authorList>
            <consortium name="Ensembl"/>
        </authorList>
    </citation>
    <scope>IDENTIFICATION</scope>
</reference>
<evidence type="ECO:0000256" key="2">
    <source>
        <dbReference type="ARBA" id="ARBA00004123"/>
    </source>
</evidence>
<dbReference type="PRINTS" id="PR00024">
    <property type="entry name" value="HOMEOBOX"/>
</dbReference>
<evidence type="ECO:0000256" key="4">
    <source>
        <dbReference type="ARBA" id="ARBA00022473"/>
    </source>
</evidence>
<evidence type="ECO:0000313" key="15">
    <source>
        <dbReference type="Proteomes" id="UP001501940"/>
    </source>
</evidence>
<dbReference type="PROSITE" id="PS00032">
    <property type="entry name" value="ANTENNAPEDIA"/>
    <property type="match status" value="1"/>
</dbReference>
<dbReference type="Proteomes" id="UP001501940">
    <property type="component" value="Chromosome 15"/>
</dbReference>
<dbReference type="CDD" id="cd00086">
    <property type="entry name" value="homeodomain"/>
    <property type="match status" value="1"/>
</dbReference>
<feature type="compositionally biased region" description="Basic and acidic residues" evidence="12">
    <location>
        <begin position="35"/>
        <end position="51"/>
    </location>
</feature>
<evidence type="ECO:0000256" key="7">
    <source>
        <dbReference type="ARBA" id="ARBA00023155"/>
    </source>
</evidence>
<dbReference type="FunFam" id="1.10.10.60:FF:000372">
    <property type="entry name" value="Homeobox B3"/>
    <property type="match status" value="1"/>
</dbReference>
<dbReference type="SMART" id="SM00389">
    <property type="entry name" value="HOX"/>
    <property type="match status" value="1"/>
</dbReference>
<name>A0A3Q1BQ53_AMPOC</name>
<dbReference type="Pfam" id="PF13293">
    <property type="entry name" value="DUF4074"/>
    <property type="match status" value="1"/>
</dbReference>
<dbReference type="InterPro" id="IPR009057">
    <property type="entry name" value="Homeodomain-like_sf"/>
</dbReference>
<reference evidence="14 15" key="1">
    <citation type="submission" date="2022-01" db="EMBL/GenBank/DDBJ databases">
        <title>A chromosome-scale genome assembly of the false clownfish, Amphiprion ocellaris.</title>
        <authorList>
            <person name="Ryu T."/>
        </authorList>
    </citation>
    <scope>NUCLEOTIDE SEQUENCE [LARGE SCALE GENOMIC DNA]</scope>
</reference>
<evidence type="ECO:0000256" key="1">
    <source>
        <dbReference type="ARBA" id="ARBA00003263"/>
    </source>
</evidence>
<keyword evidence="8" id="KW-0804">Transcription</keyword>
<dbReference type="GO" id="GO:0009952">
    <property type="term" value="P:anterior/posterior pattern specification"/>
    <property type="evidence" value="ECO:0007669"/>
    <property type="project" value="TreeGrafter"/>
</dbReference>